<evidence type="ECO:0000259" key="2">
    <source>
        <dbReference type="Pfam" id="PF13400"/>
    </source>
</evidence>
<keyword evidence="4" id="KW-1185">Reference proteome</keyword>
<dbReference type="EMBL" id="JAOVQO010000006">
    <property type="protein sequence ID" value="MCU9847839.1"/>
    <property type="molecule type" value="Genomic_DNA"/>
</dbReference>
<dbReference type="RefSeq" id="WP_263334694.1">
    <property type="nucleotide sequence ID" value="NZ_JAOVQO010000006.1"/>
</dbReference>
<feature type="transmembrane region" description="Helical" evidence="1">
    <location>
        <begin position="16"/>
        <end position="37"/>
    </location>
</feature>
<reference evidence="3 4" key="1">
    <citation type="submission" date="2022-10" db="EMBL/GenBank/DDBJ databases">
        <title>Defluviimonas sp. nov., isolated from ocean surface sediments.</title>
        <authorList>
            <person name="He W."/>
            <person name="Wang L."/>
            <person name="Zhang D.-F."/>
        </authorList>
    </citation>
    <scope>NUCLEOTIDE SEQUENCE [LARGE SCALE GENOMIC DNA]</scope>
    <source>
        <strain evidence="3 4">WL0024</strain>
    </source>
</reference>
<evidence type="ECO:0000256" key="1">
    <source>
        <dbReference type="SAM" id="Phobius"/>
    </source>
</evidence>
<dbReference type="InterPro" id="IPR028087">
    <property type="entry name" value="Tad_N"/>
</dbReference>
<comment type="caution">
    <text evidence="3">The sequence shown here is derived from an EMBL/GenBank/DDBJ whole genome shotgun (WGS) entry which is preliminary data.</text>
</comment>
<accession>A0ABT2X3E0</accession>
<keyword evidence="1" id="KW-0812">Transmembrane</keyword>
<feature type="domain" description="Putative Flp pilus-assembly TadG-like N-terminal" evidence="2">
    <location>
        <begin position="16"/>
        <end position="62"/>
    </location>
</feature>
<gene>
    <name evidence="3" type="ORF">OEZ60_07450</name>
</gene>
<evidence type="ECO:0000313" key="4">
    <source>
        <dbReference type="Proteomes" id="UP001209535"/>
    </source>
</evidence>
<dbReference type="Proteomes" id="UP001209535">
    <property type="component" value="Unassembled WGS sequence"/>
</dbReference>
<proteinExistence type="predicted"/>
<sequence length="499" mass="52100">MTIRDRIAEFNRDQDGAVLVFFAGALAVLLGLIALSFDFGRRASTQSELQSYADHVALAAAGELDGNSDAIDRATAAAANLISDSQSFGRTSSETYGNANHTLAGASNYTLAFYKTLPSSDTASLNAGLTTKPEDASYVRVVVTPKIVDYTFAAAFYAMMGGQEPANAVSASAVAGFTQYACDITPLMFCLPSPTYKADAHIGDMILLRSGGNGAAWGPGDFGFLDPSYAKVDPNGPCAGKTGAQLDACLLGAMGSITQCFAQRGVDTAPGQKVGIEDASFNVRFDMYHAIMNGKKNDPAYAPAPNVIKGVADKNGNACTGSNPPATSDTKALPRDNCFYTGTCWNGRFGDGTWNSPTDGRPKYVEMNYGNGVPDPHSSANTRYEYYLAEIAAAGGGGSSTPILTGRSETGRPQCSNNQAIDPDRRLIIAAAVDCAANPINGQTNNVPVEEFVKIFLTEPVGTDGASPPTLDIWGEVVGSASGPAGGGGLFHEVVQLYR</sequence>
<protein>
    <submittedName>
        <fullName evidence="3">Pilus assembly protein TadG-related protein</fullName>
    </submittedName>
</protein>
<dbReference type="Pfam" id="PF13400">
    <property type="entry name" value="Tad"/>
    <property type="match status" value="1"/>
</dbReference>
<organism evidence="3 4">
    <name type="scientific">Albidovulum salinarum</name>
    <dbReference type="NCBI Taxonomy" id="2984153"/>
    <lineage>
        <taxon>Bacteria</taxon>
        <taxon>Pseudomonadati</taxon>
        <taxon>Pseudomonadota</taxon>
        <taxon>Alphaproteobacteria</taxon>
        <taxon>Rhodobacterales</taxon>
        <taxon>Paracoccaceae</taxon>
        <taxon>Albidovulum</taxon>
    </lineage>
</organism>
<keyword evidence="1" id="KW-1133">Transmembrane helix</keyword>
<keyword evidence="1" id="KW-0472">Membrane</keyword>
<evidence type="ECO:0000313" key="3">
    <source>
        <dbReference type="EMBL" id="MCU9847839.1"/>
    </source>
</evidence>
<name>A0ABT2X3E0_9RHOB</name>